<organism evidence="2 3">
    <name type="scientific">Protopolystoma xenopodis</name>
    <dbReference type="NCBI Taxonomy" id="117903"/>
    <lineage>
        <taxon>Eukaryota</taxon>
        <taxon>Metazoa</taxon>
        <taxon>Spiralia</taxon>
        <taxon>Lophotrochozoa</taxon>
        <taxon>Platyhelminthes</taxon>
        <taxon>Monogenea</taxon>
        <taxon>Polyopisthocotylea</taxon>
        <taxon>Polystomatidea</taxon>
        <taxon>Polystomatidae</taxon>
        <taxon>Protopolystoma</taxon>
    </lineage>
</organism>
<reference evidence="2" key="1">
    <citation type="submission" date="2018-11" db="EMBL/GenBank/DDBJ databases">
        <authorList>
            <consortium name="Pathogen Informatics"/>
        </authorList>
    </citation>
    <scope>NUCLEOTIDE SEQUENCE</scope>
</reference>
<dbReference type="GO" id="GO:0006289">
    <property type="term" value="P:nucleotide-excision repair"/>
    <property type="evidence" value="ECO:0007669"/>
    <property type="project" value="InterPro"/>
</dbReference>
<dbReference type="GO" id="GO:0006351">
    <property type="term" value="P:DNA-templated transcription"/>
    <property type="evidence" value="ECO:0007669"/>
    <property type="project" value="InterPro"/>
</dbReference>
<feature type="compositionally biased region" description="Low complexity" evidence="1">
    <location>
        <begin position="191"/>
        <end position="207"/>
    </location>
</feature>
<proteinExistence type="predicted"/>
<evidence type="ECO:0000256" key="1">
    <source>
        <dbReference type="SAM" id="MobiDB-lite"/>
    </source>
</evidence>
<dbReference type="GO" id="GO:0000439">
    <property type="term" value="C:transcription factor TFIIH core complex"/>
    <property type="evidence" value="ECO:0007669"/>
    <property type="project" value="InterPro"/>
</dbReference>
<feature type="region of interest" description="Disordered" evidence="1">
    <location>
        <begin position="124"/>
        <end position="145"/>
    </location>
</feature>
<comment type="caution">
    <text evidence="2">The sequence shown here is derived from an EMBL/GenBank/DDBJ whole genome shotgun (WGS) entry which is preliminary data.</text>
</comment>
<feature type="non-terminal residue" evidence="2">
    <location>
        <position position="1"/>
    </location>
</feature>
<dbReference type="Proteomes" id="UP000784294">
    <property type="component" value="Unassembled WGS sequence"/>
</dbReference>
<evidence type="ECO:0000313" key="3">
    <source>
        <dbReference type="Proteomes" id="UP000784294"/>
    </source>
</evidence>
<dbReference type="PANTHER" id="PTHR12856">
    <property type="entry name" value="TRANSCRIPTION INITIATION FACTOR IIH-RELATED"/>
    <property type="match status" value="1"/>
</dbReference>
<dbReference type="EMBL" id="CAAALY010025896">
    <property type="protein sequence ID" value="VEL15780.1"/>
    <property type="molecule type" value="Genomic_DNA"/>
</dbReference>
<dbReference type="AlphaFoldDB" id="A0A448WN26"/>
<feature type="region of interest" description="Disordered" evidence="1">
    <location>
        <begin position="474"/>
        <end position="499"/>
    </location>
</feature>
<dbReference type="InterPro" id="IPR027079">
    <property type="entry name" value="Tfb1/GTF2H1"/>
</dbReference>
<feature type="region of interest" description="Disordered" evidence="1">
    <location>
        <begin position="185"/>
        <end position="217"/>
    </location>
</feature>
<sequence>RVHLPKDDIFTECAIQDERQLSLEARRSRRARLLSHLDLSSFIDHDVGSGYGCSSDYADAASVTTDSNSGIAFANGVPSANSSNATGINSGLTPLNKLSANQLLLRRSNNHSIMVLKSLSATDANHSVSHNPGEAAGLASQPTPSAPCSSYLRRHVYPDELDEPVKTPVRELHLTRVEDYLEGPVAGKLGGSNSLSGGISSSSSGLKRSTDLSKQQQHMTALRIQELNKAALSRFRARLSDYVNKRRRLSDGSTVGLHNSSNIPSLGATLNSPHARFGGAGRTLTAINAQLALTDVSPGGILLGGKPKTSLGSVGFAVVNESDGLSSSVKLSVGPGGSVTNMSGRRSLGFSGHHHQPVLLNPDQSRELNMLYSGAAELLRHFWACFPVTTSGLAHKLDRIAASLIRFRSTKLAQFAASVSGGAGSVGSGNASSVSATSNVGNSIGLSAGGVSSGGSGGTLNLAAKTTSIVSSTGAPTGPGCMSATTSGVPSSGDGEGRVTGHLEAMLDAAEQKYAEWKARKRR</sequence>
<keyword evidence="3" id="KW-1185">Reference proteome</keyword>
<gene>
    <name evidence="2" type="ORF">PXEA_LOCUS9220</name>
</gene>
<protein>
    <submittedName>
        <fullName evidence="2">Uncharacterized protein</fullName>
    </submittedName>
</protein>
<name>A0A448WN26_9PLAT</name>
<dbReference type="OrthoDB" id="360521at2759"/>
<evidence type="ECO:0000313" key="2">
    <source>
        <dbReference type="EMBL" id="VEL15780.1"/>
    </source>
</evidence>
<accession>A0A448WN26</accession>